<sequence length="88" mass="9860">MSFPKLQEIDPDGDTLLILHVLAATCQPGLQDFLVPRDLLAVMSSFDCKLRRILNFSHICSDRLYIDMGKEICPVPDGVPSPEPQTYL</sequence>
<proteinExistence type="predicted"/>
<dbReference type="Proteomes" id="UP000030703">
    <property type="component" value="Unassembled WGS sequence"/>
</dbReference>
<dbReference type="HOGENOM" id="CLU_158776_0_0_1"/>
<dbReference type="AlphaFoldDB" id="W9Z552"/>
<accession>W9Z552</accession>
<name>W9Z552_FUSOX</name>
<organism evidence="1">
    <name type="scientific">Fusarium oxysporum f. sp. melonis 26406</name>
    <dbReference type="NCBI Taxonomy" id="1089452"/>
    <lineage>
        <taxon>Eukaryota</taxon>
        <taxon>Fungi</taxon>
        <taxon>Dikarya</taxon>
        <taxon>Ascomycota</taxon>
        <taxon>Pezizomycotina</taxon>
        <taxon>Sordariomycetes</taxon>
        <taxon>Hypocreomycetidae</taxon>
        <taxon>Hypocreales</taxon>
        <taxon>Nectriaceae</taxon>
        <taxon>Fusarium</taxon>
        <taxon>Fusarium oxysporum species complex</taxon>
    </lineage>
</organism>
<gene>
    <name evidence="1" type="ORF">FOMG_19828</name>
</gene>
<dbReference type="EMBL" id="KI980945">
    <property type="protein sequence ID" value="EXK23393.1"/>
    <property type="molecule type" value="Genomic_DNA"/>
</dbReference>
<reference evidence="1" key="1">
    <citation type="submission" date="2012-04" db="EMBL/GenBank/DDBJ databases">
        <title>The Genome Sequence of Fusarium oxysporum melonis.</title>
        <authorList>
            <consortium name="The Broad Institute Genome Sequencing Platform"/>
            <person name="Ma L.-J."/>
            <person name="Gale L.R."/>
            <person name="Schwartz D.C."/>
            <person name="Zhou S."/>
            <person name="Corby-Kistler H."/>
            <person name="Young S.K."/>
            <person name="Zeng Q."/>
            <person name="Gargeya S."/>
            <person name="Fitzgerald M."/>
            <person name="Haas B."/>
            <person name="Abouelleil A."/>
            <person name="Alvarado L."/>
            <person name="Arachchi H.M."/>
            <person name="Berlin A."/>
            <person name="Brown A."/>
            <person name="Chapman S.B."/>
            <person name="Chen Z."/>
            <person name="Dunbar C."/>
            <person name="Freedman E."/>
            <person name="Gearin G."/>
            <person name="Goldberg J."/>
            <person name="Griggs A."/>
            <person name="Gujja S."/>
            <person name="Heiman D."/>
            <person name="Howarth C."/>
            <person name="Larson L."/>
            <person name="Lui A."/>
            <person name="MacDonald P.J.P."/>
            <person name="Montmayeur A."/>
            <person name="Murphy C."/>
            <person name="Neiman D."/>
            <person name="Pearson M."/>
            <person name="Priest M."/>
            <person name="Roberts A."/>
            <person name="Saif S."/>
            <person name="Shea T."/>
            <person name="Shenoy N."/>
            <person name="Sisk P."/>
            <person name="Stolte C."/>
            <person name="Sykes S."/>
            <person name="Wortman J."/>
            <person name="Nusbaum C."/>
            <person name="Birren B."/>
        </authorList>
    </citation>
    <scope>NUCLEOTIDE SEQUENCE</scope>
    <source>
        <strain evidence="1">26406</strain>
    </source>
</reference>
<protein>
    <submittedName>
        <fullName evidence="1">Uncharacterized protein</fullName>
    </submittedName>
</protein>
<evidence type="ECO:0000313" key="1">
    <source>
        <dbReference type="EMBL" id="EXK23393.1"/>
    </source>
</evidence>
<dbReference type="VEuPathDB" id="FungiDB:FOMG_19828"/>
<reference evidence="1" key="2">
    <citation type="submission" date="2014-02" db="EMBL/GenBank/DDBJ databases">
        <title>Annotation of the Genome Sequence of Fusarium oxysporum f. sp. melonis 26406.</title>
        <authorList>
            <consortium name="The Broad Institute Genomics Platform"/>
            <person name="Ma L.-J."/>
            <person name="Corby-Kistler H."/>
            <person name="Broz K."/>
            <person name="Gale L.R."/>
            <person name="Jonkers W."/>
            <person name="O'Donnell K."/>
            <person name="Ploetz R."/>
            <person name="Steinberg C."/>
            <person name="Schwartz D.C."/>
            <person name="VanEtten H."/>
            <person name="Zhou S."/>
            <person name="Young S.K."/>
            <person name="Zeng Q."/>
            <person name="Gargeya S."/>
            <person name="Fitzgerald M."/>
            <person name="Abouelleil A."/>
            <person name="Alvarado L."/>
            <person name="Chapman S.B."/>
            <person name="Gainer-Dewar J."/>
            <person name="Goldberg J."/>
            <person name="Griggs A."/>
            <person name="Gujja S."/>
            <person name="Hansen M."/>
            <person name="Howarth C."/>
            <person name="Imamovic A."/>
            <person name="Ireland A."/>
            <person name="Larimer J."/>
            <person name="McCowan C."/>
            <person name="Murphy C."/>
            <person name="Pearson M."/>
            <person name="Poon T.W."/>
            <person name="Priest M."/>
            <person name="Roberts A."/>
            <person name="Saif S."/>
            <person name="Shea T."/>
            <person name="Sykes S."/>
            <person name="Wortman J."/>
            <person name="Nusbaum C."/>
            <person name="Birren B."/>
        </authorList>
    </citation>
    <scope>NUCLEOTIDE SEQUENCE</scope>
    <source>
        <strain evidence="1">26406</strain>
    </source>
</reference>